<feature type="region of interest" description="Disordered" evidence="1">
    <location>
        <begin position="1"/>
        <end position="35"/>
    </location>
</feature>
<feature type="compositionally biased region" description="Basic and acidic residues" evidence="1">
    <location>
        <begin position="819"/>
        <end position="829"/>
    </location>
</feature>
<proteinExistence type="predicted"/>
<protein>
    <submittedName>
        <fullName evidence="2">Uncharacterized protein</fullName>
    </submittedName>
</protein>
<feature type="compositionally biased region" description="Basic and acidic residues" evidence="1">
    <location>
        <begin position="867"/>
        <end position="885"/>
    </location>
</feature>
<accession>A0A0P7BBK5</accession>
<gene>
    <name evidence="2" type="ORF">AK830_g8751</name>
</gene>
<evidence type="ECO:0000313" key="2">
    <source>
        <dbReference type="EMBL" id="KPM37803.1"/>
    </source>
</evidence>
<feature type="compositionally biased region" description="Acidic residues" evidence="1">
    <location>
        <begin position="23"/>
        <end position="33"/>
    </location>
</feature>
<evidence type="ECO:0000313" key="3">
    <source>
        <dbReference type="Proteomes" id="UP000050424"/>
    </source>
</evidence>
<dbReference type="Proteomes" id="UP000050424">
    <property type="component" value="Unassembled WGS sequence"/>
</dbReference>
<feature type="region of interest" description="Disordered" evidence="1">
    <location>
        <begin position="729"/>
        <end position="829"/>
    </location>
</feature>
<evidence type="ECO:0000256" key="1">
    <source>
        <dbReference type="SAM" id="MobiDB-lite"/>
    </source>
</evidence>
<name>A0A0P7BBK5_9HYPO</name>
<dbReference type="EMBL" id="LKCW01000153">
    <property type="protein sequence ID" value="KPM37803.1"/>
    <property type="molecule type" value="Genomic_DNA"/>
</dbReference>
<reference evidence="2 3" key="1">
    <citation type="submission" date="2015-09" db="EMBL/GenBank/DDBJ databases">
        <title>Draft genome of a European isolate of the apple canker pathogen Neonectria ditissima.</title>
        <authorList>
            <person name="Gomez-Cortecero A."/>
            <person name="Harrison R.J."/>
            <person name="Armitage A.D."/>
        </authorList>
    </citation>
    <scope>NUCLEOTIDE SEQUENCE [LARGE SCALE GENOMIC DNA]</scope>
    <source>
        <strain evidence="2 3">R09/05</strain>
    </source>
</reference>
<sequence length="885" mass="98958">MDPKNPASASQPGTGPPPKTMDNDSDSDSDSADDLLYPNDGTLASIIKSQTITLSITSAYSSAWSPVEAFRELVQNWRDGIIASFGLSEDHFQVIRQERAQLHNREILYQYKSHNGQGTVSIVNREATLKPWHLDLGGTTKSGVGNQAGAHGEGLKIALLVLQSGLRHYAVRCVSGGFNWRFDFNTRGKLVAHLRRMTRTQVDRVQIDHILDKSRTLLEVSEPSPLKDVHLHIGGKAKGRDHWGILRERKPVRLEDFNKWCEAALFLQDTPDHGIVRTSQGDLIIHPRLCDHLYLKGLLLQSSSNGASASITGRPLKFGYNFSNGVTNRERQSVNSAKEEGVAILNIWDQVLMKKPDYVIHLHEMLISSDREYADMLGAKQSMKIHTASRLRRHLFSDSTKWYYSPTENSKKNPRLGKTIQGLGRQGVEVPNTYWAVLEKFNLVRTADQEQRRRFLSAEVATVPHQEFAEEAVRLLRASLRGCTQTSAIAVQFVRAEELSLDKFYVEAEQVFKIHEKWLSKDSSIEELGLPQNLAERDVLFRVIKQLLSEILDEVPDDRFGYGENHTNACHKKGVLSCAEQRLLDYSMIRNSFALTAEIETQSTSRMTLQWDGDLSWGDDSLVTVQLHAELTCSHVRDLLLAKDFDSSIVTCVSVAEPIDDTIAAPDEEEPPVLDLTIPKCHELTCRIGAGSCSFDRLEAGVEYFAVMFKPSDADSVALASSPCVAVMPASQQQSPTAEPEILDRTAIETVPSTPTRPFRNRHQQRSTARGRGIATHTPARTAPRNSRRRIGDMSLRPGPRSESPSPAASPTSPYSYDTARETNLDEDVTRRSYTLGRALSTLDMLEARDWYEASNGGSRRVVIGITREESDHEGGRQKRQRTES</sequence>
<comment type="caution">
    <text evidence="2">The sequence shown here is derived from an EMBL/GenBank/DDBJ whole genome shotgun (WGS) entry which is preliminary data.</text>
</comment>
<feature type="compositionally biased region" description="Low complexity" evidence="1">
    <location>
        <begin position="797"/>
        <end position="817"/>
    </location>
</feature>
<dbReference type="AlphaFoldDB" id="A0A0P7BBK5"/>
<organism evidence="2 3">
    <name type="scientific">Neonectria ditissima</name>
    <dbReference type="NCBI Taxonomy" id="78410"/>
    <lineage>
        <taxon>Eukaryota</taxon>
        <taxon>Fungi</taxon>
        <taxon>Dikarya</taxon>
        <taxon>Ascomycota</taxon>
        <taxon>Pezizomycotina</taxon>
        <taxon>Sordariomycetes</taxon>
        <taxon>Hypocreomycetidae</taxon>
        <taxon>Hypocreales</taxon>
        <taxon>Nectriaceae</taxon>
        <taxon>Neonectria</taxon>
    </lineage>
</organism>
<feature type="region of interest" description="Disordered" evidence="1">
    <location>
        <begin position="854"/>
        <end position="885"/>
    </location>
</feature>
<dbReference type="OrthoDB" id="5376140at2759"/>
<keyword evidence="3" id="KW-1185">Reference proteome</keyword>